<sequence length="683" mass="75922">MRKCEKGLLIGSSHCTGCGLFLFLADQSQSCKPSRSFICCSATMEDIYQHPVFLESSRPLEEVRKTKTVQRYFCVRRRSGGGDCGPLTAVSQNIYRIHFRHRQDQQEVLRTSLHVVELEDGPVEIRVRSSLEPPASSSCTTPPSPAENSDVVPDEDQQPRSLKENQFSEPELVSARCVSPETLADSSGEGSHEWGKDSEGSVTSFEESPDTKEADQSTEECGEVSPASPPAHEDTFASSLSEASRIRLCDTDTETNTDAAGGRVHVQIVQGTIEMQKTDAVVSPMVGHHPVSTRLGNILEKIVGSRLTAAFREVAADEGMPGDSVLVEGLPGLPSKAVFFTHLIPWDEDEDGPAVQVLRLGINNILTSCDDRGFRSVAFPALGDGILLGFPINLVARVLLEQLYEFERERASCTDLQVHIVLLPENKEAKEAFTSVQEDLKFKGSRRIVLVGKTGSGKSHLANTIFGEELFTAYYSANSGTVSCQAETKFIYGADTTLVDTPGFFDTKRSEEELRPEIIRCLAECSPGPHAFLIVFKVGKFTKQEQEVVDKICHLFSNDPLQHAVIVFTHGDQLPPEMKIEEFVAKHKNLSDLVQKCGGRCLVFDNKHWKNKPPKQYRSNQFQLRALLKTIDKMMAEKKGGYYTDEVLQEVEKEIQQQEEESATSNPAPRRFSWISSWFQRNR</sequence>
<keyword evidence="2" id="KW-0547">Nucleotide-binding</keyword>
<proteinExistence type="inferred from homology"/>
<reference evidence="7" key="4">
    <citation type="submission" date="2025-09" db="UniProtKB">
        <authorList>
            <consortium name="Ensembl"/>
        </authorList>
    </citation>
    <scope>IDENTIFICATION</scope>
    <source>
        <strain evidence="7">HNI</strain>
    </source>
</reference>
<dbReference type="PANTHER" id="PTHR10903:SF62">
    <property type="entry name" value="GTPASE IMAP FAMILY MEMBER 4-LIKE-RELATED"/>
    <property type="match status" value="1"/>
</dbReference>
<dbReference type="Gene3D" id="3.40.220.10">
    <property type="entry name" value="Leucine Aminopeptidase, subunit E, domain 1"/>
    <property type="match status" value="1"/>
</dbReference>
<dbReference type="InterPro" id="IPR002589">
    <property type="entry name" value="Macro_dom"/>
</dbReference>
<dbReference type="Proteomes" id="UP000265180">
    <property type="component" value="Chromosome 18"/>
</dbReference>
<evidence type="ECO:0000259" key="6">
    <source>
        <dbReference type="PROSITE" id="PS51720"/>
    </source>
</evidence>
<feature type="region of interest" description="Disordered" evidence="4">
    <location>
        <begin position="129"/>
        <end position="243"/>
    </location>
</feature>
<dbReference type="InterPro" id="IPR057051">
    <property type="entry name" value="PARP14_RPM_1"/>
</dbReference>
<evidence type="ECO:0000256" key="3">
    <source>
        <dbReference type="ARBA" id="ARBA00023134"/>
    </source>
</evidence>
<dbReference type="InterPro" id="IPR006703">
    <property type="entry name" value="G_AIG1"/>
</dbReference>
<dbReference type="AlphaFoldDB" id="A0A3P9L6K2"/>
<dbReference type="Pfam" id="PF23222">
    <property type="entry name" value="RRM_PARP14_1"/>
    <property type="match status" value="1"/>
</dbReference>
<dbReference type="FunFam" id="3.40.50.300:FF:000366">
    <property type="entry name" value="GTPase, IMAP family member 2"/>
    <property type="match status" value="1"/>
</dbReference>
<evidence type="ECO:0000259" key="5">
    <source>
        <dbReference type="PROSITE" id="PS51154"/>
    </source>
</evidence>
<dbReference type="GO" id="GO:0005525">
    <property type="term" value="F:GTP binding"/>
    <property type="evidence" value="ECO:0007669"/>
    <property type="project" value="UniProtKB-KW"/>
</dbReference>
<dbReference type="Pfam" id="PF04548">
    <property type="entry name" value="AIG1"/>
    <property type="match status" value="1"/>
</dbReference>
<dbReference type="Gene3D" id="3.40.50.300">
    <property type="entry name" value="P-loop containing nucleotide triphosphate hydrolases"/>
    <property type="match status" value="1"/>
</dbReference>
<keyword evidence="3" id="KW-0342">GTP-binding</keyword>
<protein>
    <recommendedName>
        <fullName evidence="9">AIG1-type G domain-containing protein</fullName>
    </recommendedName>
</protein>
<feature type="domain" description="AIG1-type G" evidence="6">
    <location>
        <begin position="443"/>
        <end position="652"/>
    </location>
</feature>
<dbReference type="InterPro" id="IPR027417">
    <property type="entry name" value="P-loop_NTPase"/>
</dbReference>
<dbReference type="Pfam" id="PF01661">
    <property type="entry name" value="Macro"/>
    <property type="match status" value="1"/>
</dbReference>
<accession>A0A3P9L6K2</accession>
<dbReference type="PROSITE" id="PS51720">
    <property type="entry name" value="G_AIG1"/>
    <property type="match status" value="1"/>
</dbReference>
<dbReference type="Ensembl" id="ENSORLT00020024591.1">
    <property type="protein sequence ID" value="ENSORLP00020016334.1"/>
    <property type="gene ID" value="ENSORLG00020017362.1"/>
</dbReference>
<dbReference type="InterPro" id="IPR045058">
    <property type="entry name" value="GIMA/IAN/Toc"/>
</dbReference>
<feature type="compositionally biased region" description="Basic and acidic residues" evidence="4">
    <location>
        <begin position="190"/>
        <end position="199"/>
    </location>
</feature>
<organism evidence="7 8">
    <name type="scientific">Oryzias latipes</name>
    <name type="common">Japanese rice fish</name>
    <name type="synonym">Japanese killifish</name>
    <dbReference type="NCBI Taxonomy" id="8090"/>
    <lineage>
        <taxon>Eukaryota</taxon>
        <taxon>Metazoa</taxon>
        <taxon>Chordata</taxon>
        <taxon>Craniata</taxon>
        <taxon>Vertebrata</taxon>
        <taxon>Euteleostomi</taxon>
        <taxon>Actinopterygii</taxon>
        <taxon>Neopterygii</taxon>
        <taxon>Teleostei</taxon>
        <taxon>Neoteleostei</taxon>
        <taxon>Acanthomorphata</taxon>
        <taxon>Ovalentaria</taxon>
        <taxon>Atherinomorphae</taxon>
        <taxon>Beloniformes</taxon>
        <taxon>Adrianichthyidae</taxon>
        <taxon>Oryziinae</taxon>
        <taxon>Oryzias</taxon>
    </lineage>
</organism>
<comment type="similarity">
    <text evidence="1">Belongs to the TRAFAC class TrmE-Era-EngA-EngB-Septin-like GTPase superfamily. AIG1/Toc34/Toc159-like paraseptin GTPase family. IAN subfamily.</text>
</comment>
<dbReference type="InterPro" id="IPR043472">
    <property type="entry name" value="Macro_dom-like"/>
</dbReference>
<dbReference type="PANTHER" id="PTHR10903">
    <property type="entry name" value="GTPASE, IMAP FAMILY MEMBER-RELATED"/>
    <property type="match status" value="1"/>
</dbReference>
<feature type="domain" description="Macro" evidence="5">
    <location>
        <begin position="253"/>
        <end position="441"/>
    </location>
</feature>
<dbReference type="SUPFAM" id="SSF52540">
    <property type="entry name" value="P-loop containing nucleoside triphosphate hydrolases"/>
    <property type="match status" value="1"/>
</dbReference>
<evidence type="ECO:0000256" key="1">
    <source>
        <dbReference type="ARBA" id="ARBA00008535"/>
    </source>
</evidence>
<evidence type="ECO:0000256" key="4">
    <source>
        <dbReference type="SAM" id="MobiDB-lite"/>
    </source>
</evidence>
<evidence type="ECO:0000256" key="2">
    <source>
        <dbReference type="ARBA" id="ARBA00022741"/>
    </source>
</evidence>
<evidence type="ECO:0008006" key="9">
    <source>
        <dbReference type="Google" id="ProtNLM"/>
    </source>
</evidence>
<dbReference type="PROSITE" id="PS51154">
    <property type="entry name" value="MACRO"/>
    <property type="match status" value="1"/>
</dbReference>
<reference evidence="7" key="3">
    <citation type="submission" date="2025-08" db="UniProtKB">
        <authorList>
            <consortium name="Ensembl"/>
        </authorList>
    </citation>
    <scope>IDENTIFICATION</scope>
    <source>
        <strain evidence="7">HNI</strain>
    </source>
</reference>
<dbReference type="SUPFAM" id="SSF52949">
    <property type="entry name" value="Macro domain-like"/>
    <property type="match status" value="1"/>
</dbReference>
<evidence type="ECO:0000313" key="8">
    <source>
        <dbReference type="Proteomes" id="UP000265180"/>
    </source>
</evidence>
<reference key="1">
    <citation type="journal article" date="2007" name="Nature">
        <title>The medaka draft genome and insights into vertebrate genome evolution.</title>
        <authorList>
            <person name="Kasahara M."/>
            <person name="Naruse K."/>
            <person name="Sasaki S."/>
            <person name="Nakatani Y."/>
            <person name="Qu W."/>
            <person name="Ahsan B."/>
            <person name="Yamada T."/>
            <person name="Nagayasu Y."/>
            <person name="Doi K."/>
            <person name="Kasai Y."/>
            <person name="Jindo T."/>
            <person name="Kobayashi D."/>
            <person name="Shimada A."/>
            <person name="Toyoda A."/>
            <person name="Kuroki Y."/>
            <person name="Fujiyama A."/>
            <person name="Sasaki T."/>
            <person name="Shimizu A."/>
            <person name="Asakawa S."/>
            <person name="Shimizu N."/>
            <person name="Hashimoto S."/>
            <person name="Yang J."/>
            <person name="Lee Y."/>
            <person name="Matsushima K."/>
            <person name="Sugano S."/>
            <person name="Sakaizumi M."/>
            <person name="Narita T."/>
            <person name="Ohishi K."/>
            <person name="Haga S."/>
            <person name="Ohta F."/>
            <person name="Nomoto H."/>
            <person name="Nogata K."/>
            <person name="Morishita T."/>
            <person name="Endo T."/>
            <person name="Shin-I T."/>
            <person name="Takeda H."/>
            <person name="Morishita S."/>
            <person name="Kohara Y."/>
        </authorList>
    </citation>
    <scope>NUCLEOTIDE SEQUENCE [LARGE SCALE GENOMIC DNA]</scope>
    <source>
        <strain>Hd-rR</strain>
    </source>
</reference>
<reference evidence="7 8" key="2">
    <citation type="submission" date="2017-04" db="EMBL/GenBank/DDBJ databases">
        <title>CpG methylation of centromeres and impact of large insertions on vertebrate speciation.</title>
        <authorList>
            <person name="Ichikawa K."/>
            <person name="Yoshimura J."/>
            <person name="Morishita S."/>
        </authorList>
    </citation>
    <scope>NUCLEOTIDE SEQUENCE</scope>
    <source>
        <strain evidence="7 8">HNI</strain>
    </source>
</reference>
<name>A0A3P9L6K2_ORYLA</name>
<evidence type="ECO:0000313" key="7">
    <source>
        <dbReference type="Ensembl" id="ENSORLP00020016334.1"/>
    </source>
</evidence>